<name>A0A9X2L8G3_9PROT</name>
<feature type="transmembrane region" description="Helical" evidence="1">
    <location>
        <begin position="104"/>
        <end position="129"/>
    </location>
</feature>
<protein>
    <submittedName>
        <fullName evidence="2">Uncharacterized protein</fullName>
    </submittedName>
</protein>
<evidence type="ECO:0000313" key="2">
    <source>
        <dbReference type="EMBL" id="MCQ8185044.1"/>
    </source>
</evidence>
<reference evidence="2" key="1">
    <citation type="submission" date="2022-07" db="EMBL/GenBank/DDBJ databases">
        <title>Parvularcula maris sp. nov., an algicidal bacterium isolated from seawater.</title>
        <authorList>
            <person name="Li F."/>
        </authorList>
    </citation>
    <scope>NUCLEOTIDE SEQUENCE</scope>
    <source>
        <strain evidence="2">BGMRC 0090</strain>
    </source>
</reference>
<comment type="caution">
    <text evidence="2">The sequence shown here is derived from an EMBL/GenBank/DDBJ whole genome shotgun (WGS) entry which is preliminary data.</text>
</comment>
<organism evidence="2 3">
    <name type="scientific">Parvularcula maris</name>
    <dbReference type="NCBI Taxonomy" id="2965077"/>
    <lineage>
        <taxon>Bacteria</taxon>
        <taxon>Pseudomonadati</taxon>
        <taxon>Pseudomonadota</taxon>
        <taxon>Alphaproteobacteria</taxon>
        <taxon>Parvularculales</taxon>
        <taxon>Parvularculaceae</taxon>
        <taxon>Parvularcula</taxon>
    </lineage>
</organism>
<evidence type="ECO:0000313" key="3">
    <source>
        <dbReference type="Proteomes" id="UP001142610"/>
    </source>
</evidence>
<keyword evidence="1" id="KW-0812">Transmembrane</keyword>
<dbReference type="Proteomes" id="UP001142610">
    <property type="component" value="Unassembled WGS sequence"/>
</dbReference>
<sequence length="130" mass="14232">MVEDSELSKSEAGTISSIMLGLSLLVVLLLVGLTCVIVWAGWTEKSFILTTGLASFGWMGLKIAKTYFANLSANLRTDLRNFDGEDRNSEAEDSELDLRSPRTYVLLLVGGLFPALFWYGVGYGLGALFR</sequence>
<gene>
    <name evidence="2" type="ORF">NOG11_06530</name>
</gene>
<dbReference type="EMBL" id="JANIBC010000003">
    <property type="protein sequence ID" value="MCQ8185044.1"/>
    <property type="molecule type" value="Genomic_DNA"/>
</dbReference>
<accession>A0A9X2L8G3</accession>
<keyword evidence="1" id="KW-0472">Membrane</keyword>
<evidence type="ECO:0000256" key="1">
    <source>
        <dbReference type="SAM" id="Phobius"/>
    </source>
</evidence>
<proteinExistence type="predicted"/>
<feature type="transmembrane region" description="Helical" evidence="1">
    <location>
        <begin position="47"/>
        <end position="68"/>
    </location>
</feature>
<keyword evidence="1" id="KW-1133">Transmembrane helix</keyword>
<dbReference type="AlphaFoldDB" id="A0A9X2L8G3"/>
<keyword evidence="3" id="KW-1185">Reference proteome</keyword>
<dbReference type="RefSeq" id="WP_256618904.1">
    <property type="nucleotide sequence ID" value="NZ_JANIBC010000003.1"/>
</dbReference>
<feature type="transmembrane region" description="Helical" evidence="1">
    <location>
        <begin position="15"/>
        <end position="40"/>
    </location>
</feature>